<organism evidence="1 2">
    <name type="scientific">Fistulifera solaris</name>
    <name type="common">Oleaginous diatom</name>
    <dbReference type="NCBI Taxonomy" id="1519565"/>
    <lineage>
        <taxon>Eukaryota</taxon>
        <taxon>Sar</taxon>
        <taxon>Stramenopiles</taxon>
        <taxon>Ochrophyta</taxon>
        <taxon>Bacillariophyta</taxon>
        <taxon>Bacillariophyceae</taxon>
        <taxon>Bacillariophycidae</taxon>
        <taxon>Naviculales</taxon>
        <taxon>Naviculaceae</taxon>
        <taxon>Fistulifera</taxon>
    </lineage>
</organism>
<protein>
    <submittedName>
        <fullName evidence="1">Uncharacterized protein</fullName>
    </submittedName>
</protein>
<evidence type="ECO:0000313" key="2">
    <source>
        <dbReference type="Proteomes" id="UP000198406"/>
    </source>
</evidence>
<dbReference type="OrthoDB" id="64309at2759"/>
<keyword evidence="2" id="KW-1185">Reference proteome</keyword>
<gene>
    <name evidence="1" type="ORF">FisN_19Hu314</name>
</gene>
<proteinExistence type="predicted"/>
<dbReference type="AlphaFoldDB" id="A0A1Z5K0F1"/>
<dbReference type="InParanoid" id="A0A1Z5K0F1"/>
<reference evidence="1 2" key="1">
    <citation type="journal article" date="2015" name="Plant Cell">
        <title>Oil accumulation by the oleaginous diatom Fistulifera solaris as revealed by the genome and transcriptome.</title>
        <authorList>
            <person name="Tanaka T."/>
            <person name="Maeda Y."/>
            <person name="Veluchamy A."/>
            <person name="Tanaka M."/>
            <person name="Abida H."/>
            <person name="Marechal E."/>
            <person name="Bowler C."/>
            <person name="Muto M."/>
            <person name="Sunaga Y."/>
            <person name="Tanaka M."/>
            <person name="Yoshino T."/>
            <person name="Taniguchi T."/>
            <person name="Fukuda Y."/>
            <person name="Nemoto M."/>
            <person name="Matsumoto M."/>
            <person name="Wong P.S."/>
            <person name="Aburatani S."/>
            <person name="Fujibuchi W."/>
        </authorList>
    </citation>
    <scope>NUCLEOTIDE SEQUENCE [LARGE SCALE GENOMIC DNA]</scope>
    <source>
        <strain evidence="1 2">JPCC DA0580</strain>
    </source>
</reference>
<accession>A0A1Z5K0F1</accession>
<comment type="caution">
    <text evidence="1">The sequence shown here is derived from an EMBL/GenBank/DDBJ whole genome shotgun (WGS) entry which is preliminary data.</text>
</comment>
<dbReference type="Proteomes" id="UP000198406">
    <property type="component" value="Unassembled WGS sequence"/>
</dbReference>
<dbReference type="PANTHER" id="PTHR34365">
    <property type="entry name" value="ENOLASE (DUF1399)"/>
    <property type="match status" value="1"/>
</dbReference>
<evidence type="ECO:0000313" key="1">
    <source>
        <dbReference type="EMBL" id="GAX19727.1"/>
    </source>
</evidence>
<name>A0A1Z5K0F1_FISSO</name>
<dbReference type="Pfam" id="PF07173">
    <property type="entry name" value="GRDP-like"/>
    <property type="match status" value="1"/>
</dbReference>
<dbReference type="PANTHER" id="PTHR34365:SF7">
    <property type="entry name" value="GLYCINE-RICH DOMAIN-CONTAINING PROTEIN 1"/>
    <property type="match status" value="1"/>
</dbReference>
<dbReference type="EMBL" id="BDSP01000137">
    <property type="protein sequence ID" value="GAX19727.1"/>
    <property type="molecule type" value="Genomic_DNA"/>
</dbReference>
<sequence>MGVMTAPITQLTVDRYLNCWLPLLADIHRSNASCMLIPPPDVSWVSHCHRLAPGPYRKYLLQQFQDDSIEESCPPFLFQIKEDTTNKALETRVEWDLRFPASVNEQKKFLWQVSDRKFKHDTFLQHAIERYQKFLLLSKSFHRERGSDCMIVPTYDIDLMWHTHILHSIAKYEADCIRIRGSFLNHDDSLNDRSSGSNLEMAFQQTSEAWQQSYKEPYINSSDVALYRGEPPADYYSIVDATCCAKNMNLMSGETESKLFVSLTERKRESNETSTSISISNEAMSEEPVPVVYELTPSTPLEEFMNIRWVKPDNNLVPGTTEKAFVRVSKIGEYLKKDGYVFGETSNGSGYYSLCTQEAYRILKEKLQRKESDIEARLSFHYMQTCQCFRTPTEAALARTASWEKELQTVRKAKQFVLIQEKASGPYQNLCYVKQPSTRIVTSRPFPLDCVLRVMSERETINGLTLGDVCDAAGCGGSVKVSIDCSGTIGDCGGCGCCGF</sequence>
<dbReference type="InterPro" id="IPR009836">
    <property type="entry name" value="GRDP-like"/>
</dbReference>